<name>A0A6I4TF44_9SPHN</name>
<dbReference type="Proteomes" id="UP000439522">
    <property type="component" value="Unassembled WGS sequence"/>
</dbReference>
<dbReference type="AlphaFoldDB" id="A0A6I4TF44"/>
<accession>A0A6I4TF44</accession>
<dbReference type="OrthoDB" id="7428780at2"/>
<dbReference type="RefSeq" id="WP_057883296.1">
    <property type="nucleotide sequence ID" value="NZ_WTZA01000002.1"/>
</dbReference>
<keyword evidence="1" id="KW-0472">Membrane</keyword>
<dbReference type="EMBL" id="WTZA01000002">
    <property type="protein sequence ID" value="MXO75941.1"/>
    <property type="molecule type" value="Genomic_DNA"/>
</dbReference>
<evidence type="ECO:0000313" key="2">
    <source>
        <dbReference type="EMBL" id="MXO75941.1"/>
    </source>
</evidence>
<evidence type="ECO:0000256" key="1">
    <source>
        <dbReference type="SAM" id="Phobius"/>
    </source>
</evidence>
<organism evidence="2 3">
    <name type="scientific">Tsuneonella aeria</name>
    <dbReference type="NCBI Taxonomy" id="1837929"/>
    <lineage>
        <taxon>Bacteria</taxon>
        <taxon>Pseudomonadati</taxon>
        <taxon>Pseudomonadota</taxon>
        <taxon>Alphaproteobacteria</taxon>
        <taxon>Sphingomonadales</taxon>
        <taxon>Erythrobacteraceae</taxon>
        <taxon>Tsuneonella</taxon>
    </lineage>
</organism>
<proteinExistence type="predicted"/>
<feature type="transmembrane region" description="Helical" evidence="1">
    <location>
        <begin position="47"/>
        <end position="65"/>
    </location>
</feature>
<evidence type="ECO:0000313" key="3">
    <source>
        <dbReference type="Proteomes" id="UP000439522"/>
    </source>
</evidence>
<gene>
    <name evidence="2" type="ORF">GRI40_12015</name>
</gene>
<comment type="caution">
    <text evidence="2">The sequence shown here is derived from an EMBL/GenBank/DDBJ whole genome shotgun (WGS) entry which is preliminary data.</text>
</comment>
<reference evidence="2 3" key="1">
    <citation type="submission" date="2019-12" db="EMBL/GenBank/DDBJ databases">
        <title>Genomic-based taxomic classification of the family Erythrobacteraceae.</title>
        <authorList>
            <person name="Xu L."/>
        </authorList>
    </citation>
    <scope>NUCLEOTIDE SEQUENCE [LARGE SCALE GENOMIC DNA]</scope>
    <source>
        <strain evidence="2 3">100921-2</strain>
    </source>
</reference>
<keyword evidence="1" id="KW-1133">Transmembrane helix</keyword>
<protein>
    <submittedName>
        <fullName evidence="2">Uncharacterized protein</fullName>
    </submittedName>
</protein>
<sequence>MSDPDKSRNSGGQDWQGFREVDRAIADDRMAAYTWKKAWADPWERRALIFAGIIALGFIAYVIIYDGLI</sequence>
<keyword evidence="3" id="KW-1185">Reference proteome</keyword>
<keyword evidence="1" id="KW-0812">Transmembrane</keyword>